<organism evidence="4 5">
    <name type="scientific">Synchytrium microbalum</name>
    <dbReference type="NCBI Taxonomy" id="1806994"/>
    <lineage>
        <taxon>Eukaryota</taxon>
        <taxon>Fungi</taxon>
        <taxon>Fungi incertae sedis</taxon>
        <taxon>Chytridiomycota</taxon>
        <taxon>Chytridiomycota incertae sedis</taxon>
        <taxon>Chytridiomycetes</taxon>
        <taxon>Synchytriales</taxon>
        <taxon>Synchytriaceae</taxon>
        <taxon>Synchytrium</taxon>
    </lineage>
</organism>
<dbReference type="SUPFAM" id="SSF52172">
    <property type="entry name" value="CheY-like"/>
    <property type="match status" value="1"/>
</dbReference>
<dbReference type="RefSeq" id="XP_031027207.1">
    <property type="nucleotide sequence ID" value="XM_031166938.1"/>
</dbReference>
<protein>
    <recommendedName>
        <fullName evidence="3">Response regulatory domain-containing protein</fullName>
    </recommendedName>
</protein>
<evidence type="ECO:0000256" key="1">
    <source>
        <dbReference type="ARBA" id="ARBA00022553"/>
    </source>
</evidence>
<dbReference type="GeneID" id="42002235"/>
<dbReference type="AlphaFoldDB" id="A0A507C7V6"/>
<sequence>MATKADDVLTIGFLVVDDSYVNRALLQKMLNQLKPDMGLHTANDGQEAIDLAGKHKYRMIFMDLQMPRVDGWQAIAHIQKGGINSQTPIVITSANTVKEDDGNFGRCEVLTKPIKAADLKSIVDRYIV</sequence>
<accession>A0A507C7V6</accession>
<dbReference type="Proteomes" id="UP000319731">
    <property type="component" value="Unassembled WGS sequence"/>
</dbReference>
<dbReference type="InterPro" id="IPR011006">
    <property type="entry name" value="CheY-like_superfamily"/>
</dbReference>
<dbReference type="OrthoDB" id="10266508at2759"/>
<dbReference type="Pfam" id="PF00072">
    <property type="entry name" value="Response_reg"/>
    <property type="match status" value="1"/>
</dbReference>
<dbReference type="STRING" id="1806994.A0A507C7V6"/>
<feature type="domain" description="Response regulatory" evidence="3">
    <location>
        <begin position="12"/>
        <end position="127"/>
    </location>
</feature>
<dbReference type="Gene3D" id="3.40.50.2300">
    <property type="match status" value="1"/>
</dbReference>
<dbReference type="GO" id="GO:0000160">
    <property type="term" value="P:phosphorelay signal transduction system"/>
    <property type="evidence" value="ECO:0007669"/>
    <property type="project" value="InterPro"/>
</dbReference>
<dbReference type="PANTHER" id="PTHR43719">
    <property type="entry name" value="TWO-COMPONENT HISTIDINE KINASE"/>
    <property type="match status" value="1"/>
</dbReference>
<evidence type="ECO:0000313" key="4">
    <source>
        <dbReference type="EMBL" id="TPX37137.1"/>
    </source>
</evidence>
<dbReference type="PANTHER" id="PTHR43719:SF28">
    <property type="entry name" value="PEROXIDE STRESS-ACTIVATED HISTIDINE KINASE MAK1-RELATED"/>
    <property type="match status" value="1"/>
</dbReference>
<dbReference type="CDD" id="cd17546">
    <property type="entry name" value="REC_hyHK_CKI1_RcsC-like"/>
    <property type="match status" value="1"/>
</dbReference>
<proteinExistence type="predicted"/>
<reference evidence="4 5" key="1">
    <citation type="journal article" date="2019" name="Sci. Rep.">
        <title>Comparative genomics of chytrid fungi reveal insights into the obligate biotrophic and pathogenic lifestyle of Synchytrium endobioticum.</title>
        <authorList>
            <person name="van de Vossenberg B.T.L.H."/>
            <person name="Warris S."/>
            <person name="Nguyen H.D.T."/>
            <person name="van Gent-Pelzer M.P.E."/>
            <person name="Joly D.L."/>
            <person name="van de Geest H.C."/>
            <person name="Bonants P.J.M."/>
            <person name="Smith D.S."/>
            <person name="Levesque C.A."/>
            <person name="van der Lee T.A.J."/>
        </authorList>
    </citation>
    <scope>NUCLEOTIDE SEQUENCE [LARGE SCALE GENOMIC DNA]</scope>
    <source>
        <strain evidence="4 5">JEL517</strain>
    </source>
</reference>
<feature type="modified residue" description="4-aspartylphosphate" evidence="2">
    <location>
        <position position="63"/>
    </location>
</feature>
<evidence type="ECO:0000313" key="5">
    <source>
        <dbReference type="Proteomes" id="UP000319731"/>
    </source>
</evidence>
<keyword evidence="1 2" id="KW-0597">Phosphoprotein</keyword>
<name>A0A507C7V6_9FUNG</name>
<dbReference type="SMART" id="SM00448">
    <property type="entry name" value="REC"/>
    <property type="match status" value="1"/>
</dbReference>
<evidence type="ECO:0000256" key="2">
    <source>
        <dbReference type="PROSITE-ProRule" id="PRU00169"/>
    </source>
</evidence>
<dbReference type="InterPro" id="IPR050956">
    <property type="entry name" value="2C_system_His_kinase"/>
</dbReference>
<comment type="caution">
    <text evidence="4">The sequence shown here is derived from an EMBL/GenBank/DDBJ whole genome shotgun (WGS) entry which is preliminary data.</text>
</comment>
<dbReference type="InterPro" id="IPR001789">
    <property type="entry name" value="Sig_transdc_resp-reg_receiver"/>
</dbReference>
<gene>
    <name evidence="4" type="ORF">SmJEL517_g01010</name>
</gene>
<keyword evidence="5" id="KW-1185">Reference proteome</keyword>
<dbReference type="PROSITE" id="PS50110">
    <property type="entry name" value="RESPONSE_REGULATORY"/>
    <property type="match status" value="1"/>
</dbReference>
<evidence type="ECO:0000259" key="3">
    <source>
        <dbReference type="PROSITE" id="PS50110"/>
    </source>
</evidence>
<dbReference type="EMBL" id="QEAO01000003">
    <property type="protein sequence ID" value="TPX37137.1"/>
    <property type="molecule type" value="Genomic_DNA"/>
</dbReference>